<dbReference type="GO" id="GO:0004540">
    <property type="term" value="F:RNA nuclease activity"/>
    <property type="evidence" value="ECO:0007669"/>
    <property type="project" value="InterPro"/>
</dbReference>
<sequence length="199" mass="22737">MKKVILLIDAGYLQNILRDDQIICDADAIVNIAHACVIANEELHKIMYYDCNAFDPIDRKTGKPHTYLTNKDAEYNWIKKENTLIAVLEQKDLFAIRLGVLKFDGWNAKGKPTFRQKGVDMRIGLDMAHLAHQNVVDRIILITGDTDFIPAMKYVRKSGIQIVLTELSKKRLSPELTTHADFVRSINLKKLGLMPFKKK</sequence>
<dbReference type="EMBL" id="FPHY01000060">
    <property type="protein sequence ID" value="SFV86143.1"/>
    <property type="molecule type" value="Genomic_DNA"/>
</dbReference>
<dbReference type="AlphaFoldDB" id="A0A1W1DWS2"/>
<proteinExistence type="predicted"/>
<name>A0A1W1DWS2_9ZZZZ</name>
<feature type="domain" description="NYN" evidence="1">
    <location>
        <begin position="107"/>
        <end position="180"/>
    </location>
</feature>
<dbReference type="Gene3D" id="3.40.50.1010">
    <property type="entry name" value="5'-nuclease"/>
    <property type="match status" value="1"/>
</dbReference>
<evidence type="ECO:0000259" key="1">
    <source>
        <dbReference type="Pfam" id="PF01936"/>
    </source>
</evidence>
<reference evidence="2" key="1">
    <citation type="submission" date="2016-10" db="EMBL/GenBank/DDBJ databases">
        <authorList>
            <person name="de Groot N.N."/>
        </authorList>
    </citation>
    <scope>NUCLEOTIDE SEQUENCE</scope>
</reference>
<evidence type="ECO:0000313" key="2">
    <source>
        <dbReference type="EMBL" id="SFV86143.1"/>
    </source>
</evidence>
<dbReference type="Pfam" id="PF01936">
    <property type="entry name" value="NYN"/>
    <property type="match status" value="1"/>
</dbReference>
<protein>
    <recommendedName>
        <fullName evidence="1">NYN domain-containing protein</fullName>
    </recommendedName>
</protein>
<organism evidence="2">
    <name type="scientific">hydrothermal vent metagenome</name>
    <dbReference type="NCBI Taxonomy" id="652676"/>
    <lineage>
        <taxon>unclassified sequences</taxon>
        <taxon>metagenomes</taxon>
        <taxon>ecological metagenomes</taxon>
    </lineage>
</organism>
<accession>A0A1W1DWS2</accession>
<dbReference type="InterPro" id="IPR021139">
    <property type="entry name" value="NYN"/>
</dbReference>
<gene>
    <name evidence="2" type="ORF">MNB_SUP05-SYMBIONT-4-1275</name>
</gene>
<dbReference type="CDD" id="cd18722">
    <property type="entry name" value="PIN_NicB-like"/>
    <property type="match status" value="1"/>
</dbReference>